<dbReference type="PROSITE" id="PS51063">
    <property type="entry name" value="HTH_CRP_2"/>
    <property type="match status" value="1"/>
</dbReference>
<dbReference type="SUPFAM" id="SSF46785">
    <property type="entry name" value="Winged helix' DNA-binding domain"/>
    <property type="match status" value="1"/>
</dbReference>
<feature type="domain" description="HTH crp-type" evidence="4">
    <location>
        <begin position="128"/>
        <end position="199"/>
    </location>
</feature>
<dbReference type="InterPro" id="IPR012318">
    <property type="entry name" value="HTH_CRP"/>
</dbReference>
<keyword evidence="2" id="KW-0238">DNA-binding</keyword>
<protein>
    <submittedName>
        <fullName evidence="5">CRP/FNR family transcriptional regulator, nitrogen fixation regulation protein</fullName>
    </submittedName>
</protein>
<sequence>MYQTPDILAERRAIGIPARAHETLFIKGEPSSCLFEVRRGVARAVHYSAEGDRQVMAFFFPGDVLGLPLTRRHRYSAEAASDMIFTRLPSRDCQPGNSFPATRDTTVSRAIWQEEKSFMTRGLIIGRVGYLARVAAFVNYVAKHLPMTDETLEFPIPRGDIASYLATSPETICRTLRQLREMQIIAMPRLDRLQVKDPSRLAQIAGGP</sequence>
<dbReference type="SUPFAM" id="SSF51206">
    <property type="entry name" value="cAMP-binding domain-like"/>
    <property type="match status" value="1"/>
</dbReference>
<keyword evidence="1" id="KW-0805">Transcription regulation</keyword>
<dbReference type="GO" id="GO:0006355">
    <property type="term" value="P:regulation of DNA-templated transcription"/>
    <property type="evidence" value="ECO:0007669"/>
    <property type="project" value="InterPro"/>
</dbReference>
<dbReference type="Proteomes" id="UP000194420">
    <property type="component" value="Unassembled WGS sequence"/>
</dbReference>
<evidence type="ECO:0000256" key="1">
    <source>
        <dbReference type="ARBA" id="ARBA00023015"/>
    </source>
</evidence>
<dbReference type="InterPro" id="IPR018490">
    <property type="entry name" value="cNMP-bd_dom_sf"/>
</dbReference>
<accession>A0A1Y6FG01</accession>
<proteinExistence type="predicted"/>
<evidence type="ECO:0000313" key="6">
    <source>
        <dbReference type="Proteomes" id="UP000194420"/>
    </source>
</evidence>
<dbReference type="InterPro" id="IPR000595">
    <property type="entry name" value="cNMP-bd_dom"/>
</dbReference>
<evidence type="ECO:0000256" key="2">
    <source>
        <dbReference type="ARBA" id="ARBA00023125"/>
    </source>
</evidence>
<dbReference type="RefSeq" id="WP_143256031.1">
    <property type="nucleotide sequence ID" value="NZ_FXWG01000003.1"/>
</dbReference>
<dbReference type="CDD" id="cd00038">
    <property type="entry name" value="CAP_ED"/>
    <property type="match status" value="1"/>
</dbReference>
<dbReference type="Pfam" id="PF13545">
    <property type="entry name" value="HTH_Crp_2"/>
    <property type="match status" value="1"/>
</dbReference>
<dbReference type="Gene3D" id="1.10.10.10">
    <property type="entry name" value="Winged helix-like DNA-binding domain superfamily/Winged helix DNA-binding domain"/>
    <property type="match status" value="1"/>
</dbReference>
<dbReference type="Pfam" id="PF00027">
    <property type="entry name" value="cNMP_binding"/>
    <property type="match status" value="1"/>
</dbReference>
<keyword evidence="6" id="KW-1185">Reference proteome</keyword>
<evidence type="ECO:0000259" key="4">
    <source>
        <dbReference type="PROSITE" id="PS51063"/>
    </source>
</evidence>
<gene>
    <name evidence="5" type="ORF">SAMN06297468_2280</name>
</gene>
<evidence type="ECO:0000256" key="3">
    <source>
        <dbReference type="ARBA" id="ARBA00023163"/>
    </source>
</evidence>
<dbReference type="Gene3D" id="2.60.120.10">
    <property type="entry name" value="Jelly Rolls"/>
    <property type="match status" value="1"/>
</dbReference>
<dbReference type="AlphaFoldDB" id="A0A1Y6FG01"/>
<organism evidence="5 6">
    <name type="scientific">Altererythrobacter xiamenensis</name>
    <dbReference type="NCBI Taxonomy" id="1316679"/>
    <lineage>
        <taxon>Bacteria</taxon>
        <taxon>Pseudomonadati</taxon>
        <taxon>Pseudomonadota</taxon>
        <taxon>Alphaproteobacteria</taxon>
        <taxon>Sphingomonadales</taxon>
        <taxon>Erythrobacteraceae</taxon>
        <taxon>Altererythrobacter</taxon>
    </lineage>
</organism>
<dbReference type="OrthoDB" id="6155297at2"/>
<dbReference type="InterPro" id="IPR014710">
    <property type="entry name" value="RmlC-like_jellyroll"/>
</dbReference>
<dbReference type="GO" id="GO:0003677">
    <property type="term" value="F:DNA binding"/>
    <property type="evidence" value="ECO:0007669"/>
    <property type="project" value="UniProtKB-KW"/>
</dbReference>
<keyword evidence="3" id="KW-0804">Transcription</keyword>
<dbReference type="InterPro" id="IPR036388">
    <property type="entry name" value="WH-like_DNA-bd_sf"/>
</dbReference>
<dbReference type="EMBL" id="FXWG01000003">
    <property type="protein sequence ID" value="SMQ73677.1"/>
    <property type="molecule type" value="Genomic_DNA"/>
</dbReference>
<name>A0A1Y6FG01_9SPHN</name>
<evidence type="ECO:0000313" key="5">
    <source>
        <dbReference type="EMBL" id="SMQ73677.1"/>
    </source>
</evidence>
<reference evidence="6" key="1">
    <citation type="submission" date="2017-04" db="EMBL/GenBank/DDBJ databases">
        <authorList>
            <person name="Varghese N."/>
            <person name="Submissions S."/>
        </authorList>
    </citation>
    <scope>NUCLEOTIDE SEQUENCE [LARGE SCALE GENOMIC DNA]</scope>
</reference>
<dbReference type="SMART" id="SM00419">
    <property type="entry name" value="HTH_CRP"/>
    <property type="match status" value="1"/>
</dbReference>
<dbReference type="InterPro" id="IPR036390">
    <property type="entry name" value="WH_DNA-bd_sf"/>
</dbReference>